<accession>B0DPR7</accession>
<feature type="coiled-coil region" evidence="1">
    <location>
        <begin position="99"/>
        <end position="126"/>
    </location>
</feature>
<evidence type="ECO:0000313" key="3">
    <source>
        <dbReference type="Proteomes" id="UP000001194"/>
    </source>
</evidence>
<dbReference type="OrthoDB" id="3056056at2759"/>
<dbReference type="InParanoid" id="B0DPR7"/>
<evidence type="ECO:0000313" key="2">
    <source>
        <dbReference type="EMBL" id="EDR03499.1"/>
    </source>
</evidence>
<evidence type="ECO:0000256" key="1">
    <source>
        <dbReference type="SAM" id="Coils"/>
    </source>
</evidence>
<dbReference type="AlphaFoldDB" id="B0DPR7"/>
<gene>
    <name evidence="2" type="ORF">LACBIDRAFT_307256</name>
</gene>
<name>B0DPR7_LACBS</name>
<protein>
    <submittedName>
        <fullName evidence="2">Predicted protein</fullName>
    </submittedName>
</protein>
<sequence length="330" mass="36644">MLPQLNAAGLARTTRKTMERLAPFSQMRLLSSSSDSEAPPSGAALITSKITSKILAYIQLLDSSMLAGQIAFHLASEGLVLSTSHQEQDEWEVDSEGTIERMQAKAEQGLEEAQKVERVMRDVRQEFYKIAASTKDNTTIVLLPPDPAHPPTLRKALKDIGTDLVANLNLLSEFSQRASESAAWWLWVRDDLVSTNSELLSSAAQWATIKNEWQEYYNIINSVHCRFPDLLSSSRLAWQSVAVKTRDASPLASAAASSRTLSAGPHAPKVTRRPSVELKTLFRRLIPGQSHEKETRVDERGEVQSRRNGHMPKFLVDGFRQLGCHGCIII</sequence>
<keyword evidence="1" id="KW-0175">Coiled coil</keyword>
<proteinExistence type="predicted"/>
<keyword evidence="3" id="KW-1185">Reference proteome</keyword>
<dbReference type="HOGENOM" id="CLU_839556_0_0_1"/>
<dbReference type="EMBL" id="DS547124">
    <property type="protein sequence ID" value="EDR03499.1"/>
    <property type="molecule type" value="Genomic_DNA"/>
</dbReference>
<reference evidence="2 3" key="1">
    <citation type="journal article" date="2008" name="Nature">
        <title>The genome of Laccaria bicolor provides insights into mycorrhizal symbiosis.</title>
        <authorList>
            <person name="Martin F."/>
            <person name="Aerts A."/>
            <person name="Ahren D."/>
            <person name="Brun A."/>
            <person name="Danchin E.G.J."/>
            <person name="Duchaussoy F."/>
            <person name="Gibon J."/>
            <person name="Kohler A."/>
            <person name="Lindquist E."/>
            <person name="Pereda V."/>
            <person name="Salamov A."/>
            <person name="Shapiro H.J."/>
            <person name="Wuyts J."/>
            <person name="Blaudez D."/>
            <person name="Buee M."/>
            <person name="Brokstein P."/>
            <person name="Canbaeck B."/>
            <person name="Cohen D."/>
            <person name="Courty P.E."/>
            <person name="Coutinho P.M."/>
            <person name="Delaruelle C."/>
            <person name="Detter J.C."/>
            <person name="Deveau A."/>
            <person name="DiFazio S."/>
            <person name="Duplessis S."/>
            <person name="Fraissinet-Tachet L."/>
            <person name="Lucic E."/>
            <person name="Frey-Klett P."/>
            <person name="Fourrey C."/>
            <person name="Feussner I."/>
            <person name="Gay G."/>
            <person name="Grimwood J."/>
            <person name="Hoegger P.J."/>
            <person name="Jain P."/>
            <person name="Kilaru S."/>
            <person name="Labbe J."/>
            <person name="Lin Y.C."/>
            <person name="Legue V."/>
            <person name="Le Tacon F."/>
            <person name="Marmeisse R."/>
            <person name="Melayah D."/>
            <person name="Montanini B."/>
            <person name="Muratet M."/>
            <person name="Nehls U."/>
            <person name="Niculita-Hirzel H."/>
            <person name="Oudot-Le Secq M.P."/>
            <person name="Peter M."/>
            <person name="Quesneville H."/>
            <person name="Rajashekar B."/>
            <person name="Reich M."/>
            <person name="Rouhier N."/>
            <person name="Schmutz J."/>
            <person name="Yin T."/>
            <person name="Chalot M."/>
            <person name="Henrissat B."/>
            <person name="Kuees U."/>
            <person name="Lucas S."/>
            <person name="Van de Peer Y."/>
            <person name="Podila G.K."/>
            <person name="Polle A."/>
            <person name="Pukkila P.J."/>
            <person name="Richardson P.M."/>
            <person name="Rouze P."/>
            <person name="Sanders I.R."/>
            <person name="Stajich J.E."/>
            <person name="Tunlid A."/>
            <person name="Tuskan G."/>
            <person name="Grigoriev I.V."/>
        </authorList>
    </citation>
    <scope>NUCLEOTIDE SEQUENCE [LARGE SCALE GENOMIC DNA]</scope>
    <source>
        <strain evidence="3">S238N-H82 / ATCC MYA-4686</strain>
    </source>
</reference>
<dbReference type="RefSeq" id="XP_001885955.1">
    <property type="nucleotide sequence ID" value="XM_001885920.1"/>
</dbReference>
<dbReference type="KEGG" id="lbc:LACBIDRAFT_307256"/>
<dbReference type="Proteomes" id="UP000001194">
    <property type="component" value="Unassembled WGS sequence"/>
</dbReference>
<dbReference type="GeneID" id="6081575"/>
<organism evidence="3">
    <name type="scientific">Laccaria bicolor (strain S238N-H82 / ATCC MYA-4686)</name>
    <name type="common">Bicoloured deceiver</name>
    <name type="synonym">Laccaria laccata var. bicolor</name>
    <dbReference type="NCBI Taxonomy" id="486041"/>
    <lineage>
        <taxon>Eukaryota</taxon>
        <taxon>Fungi</taxon>
        <taxon>Dikarya</taxon>
        <taxon>Basidiomycota</taxon>
        <taxon>Agaricomycotina</taxon>
        <taxon>Agaricomycetes</taxon>
        <taxon>Agaricomycetidae</taxon>
        <taxon>Agaricales</taxon>
        <taxon>Agaricineae</taxon>
        <taxon>Hydnangiaceae</taxon>
        <taxon>Laccaria</taxon>
    </lineage>
</organism>